<reference evidence="1 2" key="1">
    <citation type="submission" date="2017-02" db="EMBL/GenBank/DDBJ databases">
        <title>Genomes of Trichoderma spp. with biocontrol activity.</title>
        <authorList>
            <person name="Gardiner D."/>
            <person name="Kazan K."/>
            <person name="Vos C."/>
            <person name="Harvey P."/>
        </authorList>
    </citation>
    <scope>NUCLEOTIDE SEQUENCE [LARGE SCALE GENOMIC DNA]</scope>
    <source>
        <strain evidence="1 2">A5MH</strain>
    </source>
</reference>
<proteinExistence type="predicted"/>
<evidence type="ECO:0000313" key="1">
    <source>
        <dbReference type="EMBL" id="PNP44515.1"/>
    </source>
</evidence>
<gene>
    <name evidence="1" type="ORF">TGAMA5MH_03644</name>
</gene>
<comment type="caution">
    <text evidence="1">The sequence shown here is derived from an EMBL/GenBank/DDBJ whole genome shotgun (WGS) entry which is preliminary data.</text>
</comment>
<accession>A0A2K0TG64</accession>
<organism evidence="1 2">
    <name type="scientific">Trichoderma gamsii</name>
    <dbReference type="NCBI Taxonomy" id="398673"/>
    <lineage>
        <taxon>Eukaryota</taxon>
        <taxon>Fungi</taxon>
        <taxon>Dikarya</taxon>
        <taxon>Ascomycota</taxon>
        <taxon>Pezizomycotina</taxon>
        <taxon>Sordariomycetes</taxon>
        <taxon>Hypocreomycetidae</taxon>
        <taxon>Hypocreales</taxon>
        <taxon>Hypocreaceae</taxon>
        <taxon>Trichoderma</taxon>
    </lineage>
</organism>
<dbReference type="Proteomes" id="UP000236546">
    <property type="component" value="Unassembled WGS sequence"/>
</dbReference>
<dbReference type="EMBL" id="MTYH01000029">
    <property type="protein sequence ID" value="PNP44515.1"/>
    <property type="molecule type" value="Genomic_DNA"/>
</dbReference>
<dbReference type="AlphaFoldDB" id="A0A2K0TG64"/>
<evidence type="ECO:0000313" key="2">
    <source>
        <dbReference type="Proteomes" id="UP000236546"/>
    </source>
</evidence>
<name>A0A2K0TG64_9HYPO</name>
<sequence>MGSGIVGLGTRRAATDPFTVCGDVNYHPIREDHTSCLSSTSRQVCARRTSASPTIRSSSKVTARVEYPIVQAPPHATNMA</sequence>
<protein>
    <submittedName>
        <fullName evidence="1">Uncharacterized protein</fullName>
    </submittedName>
</protein>